<dbReference type="SUPFAM" id="SSF50729">
    <property type="entry name" value="PH domain-like"/>
    <property type="match status" value="1"/>
</dbReference>
<comment type="caution">
    <text evidence="2">The sequence shown here is derived from an EMBL/GenBank/DDBJ whole genome shotgun (WGS) entry which is preliminary data.</text>
</comment>
<evidence type="ECO:0000256" key="1">
    <source>
        <dbReference type="SAM" id="MobiDB-lite"/>
    </source>
</evidence>
<name>A0A2P4X7L2_9STRA</name>
<feature type="non-terminal residue" evidence="2">
    <location>
        <position position="414"/>
    </location>
</feature>
<gene>
    <name evidence="2" type="ORF">PHPALM_29430</name>
</gene>
<sequence>MNRSALDLHRVASDTLKRDMERSASSSPATDSGRGGQSSFSTFLMDEVASPVQLQRLPKRPPPPLPPLRAQAASRADNTPPRRRHPPPDVSRRRGESDGDIPVLEAARDSSGFRLDGADQAEVRVNSDDEEVEARVVVGEYDAEEDDFVPVLQTAEDALRAHRSMGSKKFSWRVSARRGVPIGRTVQVPDQETLLRMSMRSTELSSSYSSSNSLGSRRNSSSMRIDKEIVRSGWLYKQANVINFGKLRGEMHLQDGMLSVRFLEPDETKRPFCFEVAGEDFSFVCSGSNDDDASAWSLSGGGSSTIPPSAGLLGTAAANSLLQSSDGSQGNRIRTSTIDARSIRIVAELRRVLHTSKSPELAKFKGFTDSYESRSAGALRKFRDFHATLTESIVKDHGTRILAALKDRRDEDAN</sequence>
<feature type="compositionally biased region" description="Basic and acidic residues" evidence="1">
    <location>
        <begin position="1"/>
        <end position="22"/>
    </location>
</feature>
<evidence type="ECO:0000313" key="2">
    <source>
        <dbReference type="EMBL" id="POM61538.1"/>
    </source>
</evidence>
<protein>
    <submittedName>
        <fullName evidence="2">Uncharacterized protein</fullName>
    </submittedName>
</protein>
<evidence type="ECO:0000313" key="3">
    <source>
        <dbReference type="Proteomes" id="UP000237271"/>
    </source>
</evidence>
<feature type="region of interest" description="Disordered" evidence="1">
    <location>
        <begin position="1"/>
        <end position="102"/>
    </location>
</feature>
<feature type="compositionally biased region" description="Basic and acidic residues" evidence="1">
    <location>
        <begin position="86"/>
        <end position="97"/>
    </location>
</feature>
<dbReference type="EMBL" id="NCKW01015931">
    <property type="protein sequence ID" value="POM61538.1"/>
    <property type="molecule type" value="Genomic_DNA"/>
</dbReference>
<dbReference type="OrthoDB" id="10254377at2759"/>
<proteinExistence type="predicted"/>
<organism evidence="2 3">
    <name type="scientific">Phytophthora palmivora</name>
    <dbReference type="NCBI Taxonomy" id="4796"/>
    <lineage>
        <taxon>Eukaryota</taxon>
        <taxon>Sar</taxon>
        <taxon>Stramenopiles</taxon>
        <taxon>Oomycota</taxon>
        <taxon>Peronosporomycetes</taxon>
        <taxon>Peronosporales</taxon>
        <taxon>Peronosporaceae</taxon>
        <taxon>Phytophthora</taxon>
    </lineage>
</organism>
<dbReference type="Proteomes" id="UP000237271">
    <property type="component" value="Unassembled WGS sequence"/>
</dbReference>
<accession>A0A2P4X7L2</accession>
<reference evidence="2 3" key="1">
    <citation type="journal article" date="2017" name="Genome Biol. Evol.">
        <title>Phytophthora megakarya and P. palmivora, closely related causal agents of cacao black pod rot, underwent increases in genome sizes and gene numbers by different mechanisms.</title>
        <authorList>
            <person name="Ali S.S."/>
            <person name="Shao J."/>
            <person name="Lary D.J."/>
            <person name="Kronmiller B."/>
            <person name="Shen D."/>
            <person name="Strem M.D."/>
            <person name="Amoako-Attah I."/>
            <person name="Akrofi A.Y."/>
            <person name="Begoude B.A."/>
            <person name="Ten Hoopen G.M."/>
            <person name="Coulibaly K."/>
            <person name="Kebe B.I."/>
            <person name="Melnick R.L."/>
            <person name="Guiltinan M.J."/>
            <person name="Tyler B.M."/>
            <person name="Meinhardt L.W."/>
            <person name="Bailey B.A."/>
        </authorList>
    </citation>
    <scope>NUCLEOTIDE SEQUENCE [LARGE SCALE GENOMIC DNA]</scope>
    <source>
        <strain evidence="3">sbr112.9</strain>
    </source>
</reference>
<keyword evidence="3" id="KW-1185">Reference proteome</keyword>
<dbReference type="AlphaFoldDB" id="A0A2P4X7L2"/>